<dbReference type="Proteomes" id="UP000325811">
    <property type="component" value="Chromosome II"/>
</dbReference>
<gene>
    <name evidence="1" type="ORF">PDMSB3_1830</name>
</gene>
<reference evidence="1 2" key="1">
    <citation type="submission" date="2019-08" db="EMBL/GenBank/DDBJ databases">
        <authorList>
            <person name="Herpell B J."/>
        </authorList>
    </citation>
    <scope>NUCLEOTIDE SEQUENCE [LARGE SCALE GENOMIC DNA]</scope>
    <source>
        <strain evidence="2">Msb3</strain>
    </source>
</reference>
<evidence type="ECO:0000313" key="1">
    <source>
        <dbReference type="EMBL" id="VVD33114.1"/>
    </source>
</evidence>
<name>A0A5Q4Z3C9_9BURK</name>
<protein>
    <submittedName>
        <fullName evidence="1">Uncharacterized protein</fullName>
    </submittedName>
</protein>
<dbReference type="EMBL" id="LR699554">
    <property type="protein sequence ID" value="VVD33114.1"/>
    <property type="molecule type" value="Genomic_DNA"/>
</dbReference>
<dbReference type="RefSeq" id="WP_165188467.1">
    <property type="nucleotide sequence ID" value="NZ_LR699554.1"/>
</dbReference>
<dbReference type="KEGG" id="pdio:PDMSB3_1830.1"/>
<sequence length="57" mass="6402">MPATFLLDRDGSVALAHVDVDYRKRLDVESLLRALKALQARHAAKLHALRERPGRSP</sequence>
<evidence type="ECO:0000313" key="2">
    <source>
        <dbReference type="Proteomes" id="UP000325811"/>
    </source>
</evidence>
<dbReference type="InterPro" id="IPR036249">
    <property type="entry name" value="Thioredoxin-like_sf"/>
</dbReference>
<accession>A0A5Q4Z3C9</accession>
<organism evidence="1 2">
    <name type="scientific">Paraburkholderia dioscoreae</name>
    <dbReference type="NCBI Taxonomy" id="2604047"/>
    <lineage>
        <taxon>Bacteria</taxon>
        <taxon>Pseudomonadati</taxon>
        <taxon>Pseudomonadota</taxon>
        <taxon>Betaproteobacteria</taxon>
        <taxon>Burkholderiales</taxon>
        <taxon>Burkholderiaceae</taxon>
        <taxon>Paraburkholderia</taxon>
    </lineage>
</organism>
<dbReference type="SUPFAM" id="SSF52833">
    <property type="entry name" value="Thioredoxin-like"/>
    <property type="match status" value="1"/>
</dbReference>
<dbReference type="Gene3D" id="3.40.30.10">
    <property type="entry name" value="Glutaredoxin"/>
    <property type="match status" value="1"/>
</dbReference>
<proteinExistence type="predicted"/>
<dbReference type="AlphaFoldDB" id="A0A5Q4Z3C9"/>
<keyword evidence="2" id="KW-1185">Reference proteome</keyword>